<dbReference type="GO" id="GO:0004252">
    <property type="term" value="F:serine-type endopeptidase activity"/>
    <property type="evidence" value="ECO:0007669"/>
    <property type="project" value="InterPro"/>
</dbReference>
<dbReference type="SUPFAM" id="SSF51306">
    <property type="entry name" value="LexA/Signal peptidase"/>
    <property type="match status" value="1"/>
</dbReference>
<gene>
    <name evidence="8" type="primary">prtR</name>
    <name evidence="8" type="ORF">VR7878_04007</name>
</gene>
<protein>
    <submittedName>
        <fullName evidence="8">HTH-type transcriptional regulator PrtR</fullName>
    </submittedName>
</protein>
<dbReference type="AlphaFoldDB" id="A0A1R4LUI3"/>
<dbReference type="InterPro" id="IPR010744">
    <property type="entry name" value="Phage_CI_N"/>
</dbReference>
<dbReference type="InterPro" id="IPR015927">
    <property type="entry name" value="Peptidase_S24_S26A/B/C"/>
</dbReference>
<dbReference type="GO" id="GO:0016020">
    <property type="term" value="C:membrane"/>
    <property type="evidence" value="ECO:0007669"/>
    <property type="project" value="InterPro"/>
</dbReference>
<dbReference type="PROSITE" id="PS00501">
    <property type="entry name" value="SPASE_I_1"/>
    <property type="match status" value="1"/>
</dbReference>
<evidence type="ECO:0000313" key="9">
    <source>
        <dbReference type="Proteomes" id="UP000188276"/>
    </source>
</evidence>
<organism evidence="8 9">
    <name type="scientific">Vibrio ruber (strain DSM 16370 / JCM 11486 / BCRC 17186 / CECT 7878 / LMG 23124 / VR1)</name>
    <dbReference type="NCBI Taxonomy" id="1123498"/>
    <lineage>
        <taxon>Bacteria</taxon>
        <taxon>Pseudomonadati</taxon>
        <taxon>Pseudomonadota</taxon>
        <taxon>Gammaproteobacteria</taxon>
        <taxon>Vibrionales</taxon>
        <taxon>Vibrionaceae</taxon>
        <taxon>Vibrio</taxon>
    </lineage>
</organism>
<accession>A0A1R4LUI3</accession>
<keyword evidence="3" id="KW-0805">Transcription regulation</keyword>
<dbReference type="STRING" id="1123498.VR7878_04007"/>
<keyword evidence="9" id="KW-1185">Reference proteome</keyword>
<evidence type="ECO:0000256" key="3">
    <source>
        <dbReference type="ARBA" id="ARBA00023015"/>
    </source>
</evidence>
<sequence length="202" mass="22826">MKNINEQLAELKGLTKTTTNPDLAKALGVSPKTIYTWKERDKIPEKIFLKAQQMSSLGEALPPTGYMKLDFYEQAVSAGYGELVISEEKSSDIIFSESFINNELGVNPKHIFLMPVKGDSMYPTLKNGSLVMVNRVEQYSGDGIYVFRFDGQLMVKRLQFSKNGLSVVSDNSNYEKWELSKEEITSNDFEIIGEVVWSGQRM</sequence>
<dbReference type="RefSeq" id="WP_077337799.1">
    <property type="nucleotide sequence ID" value="NZ_FULE01000092.1"/>
</dbReference>
<dbReference type="InterPro" id="IPR010982">
    <property type="entry name" value="Lambda_DNA-bd_dom_sf"/>
</dbReference>
<keyword evidence="1" id="KW-0645">Protease</keyword>
<dbReference type="InterPro" id="IPR019756">
    <property type="entry name" value="Pept_S26A_signal_pept_1_Ser-AS"/>
</dbReference>
<evidence type="ECO:0000256" key="4">
    <source>
        <dbReference type="ARBA" id="ARBA00023125"/>
    </source>
</evidence>
<keyword evidence="4" id="KW-0238">DNA-binding</keyword>
<dbReference type="GO" id="GO:0045892">
    <property type="term" value="P:negative regulation of DNA-templated transcription"/>
    <property type="evidence" value="ECO:0007669"/>
    <property type="project" value="InterPro"/>
</dbReference>
<evidence type="ECO:0000259" key="7">
    <source>
        <dbReference type="Pfam" id="PF07022"/>
    </source>
</evidence>
<dbReference type="GO" id="GO:0006508">
    <property type="term" value="P:proteolysis"/>
    <property type="evidence" value="ECO:0007669"/>
    <property type="project" value="UniProtKB-KW"/>
</dbReference>
<dbReference type="Pfam" id="PF07022">
    <property type="entry name" value="Phage_CI_repr"/>
    <property type="match status" value="1"/>
</dbReference>
<dbReference type="InterPro" id="IPR036286">
    <property type="entry name" value="LexA/Signal_pep-like_sf"/>
</dbReference>
<evidence type="ECO:0000256" key="5">
    <source>
        <dbReference type="ARBA" id="ARBA00023163"/>
    </source>
</evidence>
<keyword evidence="2" id="KW-0378">Hydrolase</keyword>
<feature type="domain" description="Peptidase S24/S26A/S26B/S26C" evidence="6">
    <location>
        <begin position="72"/>
        <end position="196"/>
    </location>
</feature>
<proteinExistence type="predicted"/>
<dbReference type="PANTHER" id="PTHR40661:SF3">
    <property type="entry name" value="FELS-1 PROPHAGE TRANSCRIPTIONAL REGULATOR"/>
    <property type="match status" value="1"/>
</dbReference>
<dbReference type="Proteomes" id="UP000188276">
    <property type="component" value="Unassembled WGS sequence"/>
</dbReference>
<name>A0A1R4LUI3_VIBR1</name>
<dbReference type="PANTHER" id="PTHR40661">
    <property type="match status" value="1"/>
</dbReference>
<feature type="domain" description="Bacteriophage CI repressor N-terminal" evidence="7">
    <location>
        <begin position="14"/>
        <end position="48"/>
    </location>
</feature>
<evidence type="ECO:0000256" key="1">
    <source>
        <dbReference type="ARBA" id="ARBA00022670"/>
    </source>
</evidence>
<evidence type="ECO:0000259" key="6">
    <source>
        <dbReference type="Pfam" id="PF00717"/>
    </source>
</evidence>
<dbReference type="Pfam" id="PF00717">
    <property type="entry name" value="Peptidase_S24"/>
    <property type="match status" value="1"/>
</dbReference>
<dbReference type="InterPro" id="IPR039418">
    <property type="entry name" value="LexA-like"/>
</dbReference>
<evidence type="ECO:0000256" key="2">
    <source>
        <dbReference type="ARBA" id="ARBA00022801"/>
    </source>
</evidence>
<dbReference type="Gene3D" id="1.10.260.40">
    <property type="entry name" value="lambda repressor-like DNA-binding domains"/>
    <property type="match status" value="1"/>
</dbReference>
<dbReference type="CDD" id="cd06529">
    <property type="entry name" value="S24_LexA-like"/>
    <property type="match status" value="1"/>
</dbReference>
<dbReference type="OrthoDB" id="9791537at2"/>
<reference evidence="9" key="1">
    <citation type="submission" date="2017-02" db="EMBL/GenBank/DDBJ databases">
        <authorList>
            <person name="Rodrigo-Torres L."/>
            <person name="Arahal R.D."/>
            <person name="Lucena T."/>
        </authorList>
    </citation>
    <scope>NUCLEOTIDE SEQUENCE [LARGE SCALE GENOMIC DNA]</scope>
    <source>
        <strain evidence="9">CECT 7878</strain>
    </source>
</reference>
<evidence type="ECO:0000313" key="8">
    <source>
        <dbReference type="EMBL" id="SJN60103.1"/>
    </source>
</evidence>
<keyword evidence="5" id="KW-0804">Transcription</keyword>
<dbReference type="EMBL" id="FULE01000092">
    <property type="protein sequence ID" value="SJN60103.1"/>
    <property type="molecule type" value="Genomic_DNA"/>
</dbReference>
<dbReference type="GO" id="GO:0003677">
    <property type="term" value="F:DNA binding"/>
    <property type="evidence" value="ECO:0007669"/>
    <property type="project" value="UniProtKB-KW"/>
</dbReference>
<dbReference type="Gene3D" id="2.10.109.10">
    <property type="entry name" value="Umud Fragment, subunit A"/>
    <property type="match status" value="1"/>
</dbReference>